<dbReference type="Gene3D" id="3.30.420.10">
    <property type="entry name" value="Ribonuclease H-like superfamily/Ribonuclease H"/>
    <property type="match status" value="1"/>
</dbReference>
<evidence type="ECO:0000313" key="3">
    <source>
        <dbReference type="Proteomes" id="UP001306508"/>
    </source>
</evidence>
<feature type="domain" description="Mitochondrial resolvase Ydc2 catalytic" evidence="1">
    <location>
        <begin position="69"/>
        <end position="304"/>
    </location>
</feature>
<dbReference type="GO" id="GO:0004520">
    <property type="term" value="F:DNA endonuclease activity"/>
    <property type="evidence" value="ECO:0007669"/>
    <property type="project" value="TreeGrafter"/>
</dbReference>
<proteinExistence type="predicted"/>
<accession>A0AAN7ZWU7</accession>
<evidence type="ECO:0000259" key="1">
    <source>
        <dbReference type="Pfam" id="PF09159"/>
    </source>
</evidence>
<gene>
    <name evidence="2" type="ORF">RI543_004845</name>
</gene>
<dbReference type="InterPro" id="IPR015242">
    <property type="entry name" value="Ydc2_cat"/>
</dbReference>
<dbReference type="GO" id="GO:0000402">
    <property type="term" value="F:crossed form four-way junction DNA binding"/>
    <property type="evidence" value="ECO:0007669"/>
    <property type="project" value="TreeGrafter"/>
</dbReference>
<protein>
    <recommendedName>
        <fullName evidence="1">Mitochondrial resolvase Ydc2 catalytic domain-containing protein</fullName>
    </recommendedName>
</protein>
<keyword evidence="3" id="KW-1185">Reference proteome</keyword>
<dbReference type="GO" id="GO:0070336">
    <property type="term" value="F:flap-structured DNA binding"/>
    <property type="evidence" value="ECO:0007669"/>
    <property type="project" value="TreeGrafter"/>
</dbReference>
<dbReference type="InterPro" id="IPR036397">
    <property type="entry name" value="RNaseH_sf"/>
</dbReference>
<dbReference type="Proteomes" id="UP001306508">
    <property type="component" value="Unassembled WGS sequence"/>
</dbReference>
<dbReference type="EMBL" id="JAWIZZ010000064">
    <property type="protein sequence ID" value="KAK5773791.1"/>
    <property type="molecule type" value="Genomic_DNA"/>
</dbReference>
<dbReference type="GO" id="GO:0000403">
    <property type="term" value="F:Y-form DNA binding"/>
    <property type="evidence" value="ECO:0007669"/>
    <property type="project" value="TreeGrafter"/>
</dbReference>
<organism evidence="2 3">
    <name type="scientific">Arxiozyma heterogenica</name>
    <dbReference type="NCBI Taxonomy" id="278026"/>
    <lineage>
        <taxon>Eukaryota</taxon>
        <taxon>Fungi</taxon>
        <taxon>Dikarya</taxon>
        <taxon>Ascomycota</taxon>
        <taxon>Saccharomycotina</taxon>
        <taxon>Saccharomycetes</taxon>
        <taxon>Saccharomycetales</taxon>
        <taxon>Saccharomycetaceae</taxon>
        <taxon>Arxiozyma</taxon>
    </lineage>
</organism>
<name>A0AAN7ZWU7_9SACH</name>
<dbReference type="Pfam" id="PF09159">
    <property type="entry name" value="Ydc2-catalyt"/>
    <property type="match status" value="1"/>
</dbReference>
<sequence length="339" mass="39341">MLNKYHSYNYGNINNILSSILLPTLKLTHLLKFSSLIGGPKTGSTKTEKCNNLRIYLSQLMHFTKPLQIVSIDTGLVNFAWSQFLLTDEEKQPLLSQWGKLNLYRKFFNEVIPEGTKFSPLDTSYLTSQLTNFILNESKISTNILYTIERQRLRTNSSKFVTDPILNVNILEHLLFYALKNLSPGYDTLYQNNFVISSDPGRMTNYWLANQRFNSKDSKKLRIATAVNLLAYSQNTGNLFKIDSELSNKMLTLKENKLKSKHGILFDTLEMNQMLNGKRKDDDLVDSFLHGLSWSTWIQTYKNLLYEIDQNGGERFPLSKWIDFSWHQHIKLLDLIKET</sequence>
<comment type="caution">
    <text evidence="2">The sequence shown here is derived from an EMBL/GenBank/DDBJ whole genome shotgun (WGS) entry which is preliminary data.</text>
</comment>
<dbReference type="GO" id="GO:0005739">
    <property type="term" value="C:mitochondrion"/>
    <property type="evidence" value="ECO:0007669"/>
    <property type="project" value="TreeGrafter"/>
</dbReference>
<reference evidence="3" key="1">
    <citation type="submission" date="2023-07" db="EMBL/GenBank/DDBJ databases">
        <title>A draft genome of Kazachstania heterogenica Y-27499.</title>
        <authorList>
            <person name="Donic C."/>
            <person name="Kralova J.S."/>
            <person name="Fidel L."/>
            <person name="Ben-Dor S."/>
            <person name="Jung S."/>
        </authorList>
    </citation>
    <scope>NUCLEOTIDE SEQUENCE [LARGE SCALE GENOMIC DNA]</scope>
    <source>
        <strain evidence="3">Y27499</strain>
    </source>
</reference>
<dbReference type="InterPro" id="IPR039197">
    <property type="entry name" value="Mrs1/Cce1"/>
</dbReference>
<evidence type="ECO:0000313" key="2">
    <source>
        <dbReference type="EMBL" id="KAK5773791.1"/>
    </source>
</evidence>
<dbReference type="InterPro" id="IPR012337">
    <property type="entry name" value="RNaseH-like_sf"/>
</dbReference>
<dbReference type="PANTHER" id="PTHR28072">
    <property type="entry name" value="CRUCIFORM CUTTING ENDONUCLEASE 1, MITOCHONDRIAL-RELATED"/>
    <property type="match status" value="1"/>
</dbReference>
<dbReference type="PANTHER" id="PTHR28072:SF1">
    <property type="entry name" value="CRUCIFORM CUTTING ENDONUCLEASE 1, MITOCHONDRIAL-RELATED"/>
    <property type="match status" value="1"/>
</dbReference>
<dbReference type="SUPFAM" id="SSF53098">
    <property type="entry name" value="Ribonuclease H-like"/>
    <property type="match status" value="1"/>
</dbReference>
<dbReference type="AlphaFoldDB" id="A0AAN7ZWU7"/>